<dbReference type="InterPro" id="IPR028098">
    <property type="entry name" value="Glyco_trans_4-like_N"/>
</dbReference>
<dbReference type="InterPro" id="IPR001296">
    <property type="entry name" value="Glyco_trans_1"/>
</dbReference>
<dbReference type="AlphaFoldDB" id="A0AA86T5Y5"/>
<proteinExistence type="predicted"/>
<feature type="domain" description="Glycosyl transferase family 1" evidence="1">
    <location>
        <begin position="176"/>
        <end position="341"/>
    </location>
</feature>
<dbReference type="PANTHER" id="PTHR12526">
    <property type="entry name" value="GLYCOSYLTRANSFERASE"/>
    <property type="match status" value="1"/>
</dbReference>
<gene>
    <name evidence="3" type="ORF">DNFV4_03130</name>
</gene>
<evidence type="ECO:0000313" key="4">
    <source>
        <dbReference type="Proteomes" id="UP001179121"/>
    </source>
</evidence>
<protein>
    <submittedName>
        <fullName evidence="3">Phosphatidylinositol alpha-mannosyltransferase</fullName>
    </submittedName>
</protein>
<dbReference type="KEGG" id="nti:DNFV4_03130"/>
<dbReference type="CDD" id="cd03801">
    <property type="entry name" value="GT4_PimA-like"/>
    <property type="match status" value="1"/>
</dbReference>
<dbReference type="Gene3D" id="3.40.50.2000">
    <property type="entry name" value="Glycogen Phosphorylase B"/>
    <property type="match status" value="2"/>
</dbReference>
<evidence type="ECO:0000313" key="3">
    <source>
        <dbReference type="EMBL" id="CAI4032700.1"/>
    </source>
</evidence>
<name>A0AA86T5Y5_9BACT</name>
<accession>A0AA86T5Y5</accession>
<reference evidence="3" key="1">
    <citation type="submission" date="2022-10" db="EMBL/GenBank/DDBJ databases">
        <authorList>
            <person name="Koch H."/>
        </authorList>
    </citation>
    <scope>NUCLEOTIDE SEQUENCE</scope>
    <source>
        <strain evidence="3">DNF</strain>
    </source>
</reference>
<organism evidence="3 4">
    <name type="scientific">Nitrospira tepida</name>
    <dbReference type="NCBI Taxonomy" id="2973512"/>
    <lineage>
        <taxon>Bacteria</taxon>
        <taxon>Pseudomonadati</taxon>
        <taxon>Nitrospirota</taxon>
        <taxon>Nitrospiria</taxon>
        <taxon>Nitrospirales</taxon>
        <taxon>Nitrospiraceae</taxon>
        <taxon>Nitrospira</taxon>
    </lineage>
</organism>
<evidence type="ECO:0000259" key="2">
    <source>
        <dbReference type="Pfam" id="PF13439"/>
    </source>
</evidence>
<dbReference type="Pfam" id="PF13439">
    <property type="entry name" value="Glyco_transf_4"/>
    <property type="match status" value="1"/>
</dbReference>
<feature type="domain" description="Glycosyltransferase subfamily 4-like N-terminal" evidence="2">
    <location>
        <begin position="12"/>
        <end position="166"/>
    </location>
</feature>
<evidence type="ECO:0000259" key="1">
    <source>
        <dbReference type="Pfam" id="PF00534"/>
    </source>
</evidence>
<dbReference type="Pfam" id="PF00534">
    <property type="entry name" value="Glycos_transf_1"/>
    <property type="match status" value="1"/>
</dbReference>
<keyword evidence="4" id="KW-1185">Reference proteome</keyword>
<sequence length="372" mass="41186">MKLFVLESSTTVGGQELAVILHAEGLRKRGHQVTMILEPGSPIMDMAKREGIPVVGLCMRRWRYPSAILTLRRLLMQERPAIVHVNSSRDSWIGSLAARLVAPRPPVIRTRHISTPLNRNLTTGLLYQRLLDLVIVTGGELTRRGLIERDGLASDRVVAFPIGIDVGVFKPGASTKDLREELGLPRTHLLVGLISYLRSYKGHEYFIDAAARIAARDRDVTFVVVGQGPEEARLRARIQEQGVGHSVRMLGYRDDLLNVFHSLDVFVIPSVEGDTIPQVLMQAMAVGLPVVSTTVGSIPDVVRNGETGFVVPPRDAAALADRIRLLLNDRELRARLGAAGRSLVERHYSLDRMLDELERVYRRAADMAAARS</sequence>
<dbReference type="SUPFAM" id="SSF53756">
    <property type="entry name" value="UDP-Glycosyltransferase/glycogen phosphorylase"/>
    <property type="match status" value="1"/>
</dbReference>
<dbReference type="Proteomes" id="UP001179121">
    <property type="component" value="Chromosome"/>
</dbReference>
<dbReference type="GO" id="GO:0016757">
    <property type="term" value="F:glycosyltransferase activity"/>
    <property type="evidence" value="ECO:0007669"/>
    <property type="project" value="InterPro"/>
</dbReference>
<dbReference type="RefSeq" id="WP_289269418.1">
    <property type="nucleotide sequence ID" value="NZ_OX365700.1"/>
</dbReference>
<dbReference type="EMBL" id="OX365700">
    <property type="protein sequence ID" value="CAI4032700.1"/>
    <property type="molecule type" value="Genomic_DNA"/>
</dbReference>